<dbReference type="GO" id="GO:0016020">
    <property type="term" value="C:membrane"/>
    <property type="evidence" value="ECO:0007669"/>
    <property type="project" value="TreeGrafter"/>
</dbReference>
<dbReference type="Pfam" id="PF00561">
    <property type="entry name" value="Abhydrolase_1"/>
    <property type="match status" value="1"/>
</dbReference>
<dbReference type="SUPFAM" id="SSF53474">
    <property type="entry name" value="alpha/beta-Hydrolases"/>
    <property type="match status" value="1"/>
</dbReference>
<protein>
    <submittedName>
        <fullName evidence="3">Chloroperoxidase</fullName>
    </submittedName>
</protein>
<evidence type="ECO:0000259" key="2">
    <source>
        <dbReference type="Pfam" id="PF00561"/>
    </source>
</evidence>
<organism evidence="3 4">
    <name type="scientific">Thioalkalivibrio nitratireducens (strain DSM 14787 / UNIQEM 213 / ALEN2)</name>
    <dbReference type="NCBI Taxonomy" id="1255043"/>
    <lineage>
        <taxon>Bacteria</taxon>
        <taxon>Pseudomonadati</taxon>
        <taxon>Pseudomonadota</taxon>
        <taxon>Gammaproteobacteria</taxon>
        <taxon>Chromatiales</taxon>
        <taxon>Ectothiorhodospiraceae</taxon>
        <taxon>Thioalkalivibrio</taxon>
    </lineage>
</organism>
<dbReference type="InterPro" id="IPR050266">
    <property type="entry name" value="AB_hydrolase_sf"/>
</dbReference>
<keyword evidence="1" id="KW-0378">Hydrolase</keyword>
<proteinExistence type="predicted"/>
<dbReference type="STRING" id="1255043.TVNIR_1132"/>
<dbReference type="eggNOG" id="COG2267">
    <property type="taxonomic scope" value="Bacteria"/>
</dbReference>
<evidence type="ECO:0000313" key="4">
    <source>
        <dbReference type="Proteomes" id="UP000010809"/>
    </source>
</evidence>
<dbReference type="PANTHER" id="PTHR43798">
    <property type="entry name" value="MONOACYLGLYCEROL LIPASE"/>
    <property type="match status" value="1"/>
</dbReference>
<evidence type="ECO:0000313" key="3">
    <source>
        <dbReference type="EMBL" id="AGA32809.1"/>
    </source>
</evidence>
<dbReference type="GO" id="GO:0016787">
    <property type="term" value="F:hydrolase activity"/>
    <property type="evidence" value="ECO:0007669"/>
    <property type="project" value="UniProtKB-KW"/>
</dbReference>
<gene>
    <name evidence="3" type="ordered locus">TVNIR_1132</name>
</gene>
<sequence>MNWEQQVEDPELAKEFRMITFDLRGHGMSDKPEEAGYYRDSKRWAGDVAAIIENLDLVDPVLVASSMGGRVVGDYVAYYGEAGIGGLMFVGAILMDDAARWFGPATKHLVPMTSADLGTAIDATKHFIDSFFVNAPSEDEVRTLIAYNMMTPRHVRKALLGREADYERHWRELTVPVLLFHGVEDQVIELGMSESAAELIEHAQTSYIDGIGHLPFLEVPERFNTKLAEFVRKVGED</sequence>
<dbReference type="AlphaFoldDB" id="L0DT73"/>
<name>L0DT73_THIND</name>
<dbReference type="Gene3D" id="3.40.50.1820">
    <property type="entry name" value="alpha/beta hydrolase"/>
    <property type="match status" value="1"/>
</dbReference>
<dbReference type="InterPro" id="IPR029058">
    <property type="entry name" value="AB_hydrolase_fold"/>
</dbReference>
<dbReference type="EMBL" id="CP003989">
    <property type="protein sequence ID" value="AGA32809.1"/>
    <property type="molecule type" value="Genomic_DNA"/>
</dbReference>
<reference evidence="3" key="1">
    <citation type="submission" date="2015-12" db="EMBL/GenBank/DDBJ databases">
        <authorList>
            <person name="Tikhonova T.V."/>
            <person name="Pavlov A.R."/>
            <person name="Beletsky A.V."/>
            <person name="Mardanov A.V."/>
            <person name="Sorokin D.Y."/>
            <person name="Ravin N.V."/>
            <person name="Popov V.O."/>
        </authorList>
    </citation>
    <scope>NUCLEOTIDE SEQUENCE</scope>
    <source>
        <strain evidence="3">DSM 14787</strain>
    </source>
</reference>
<dbReference type="GO" id="GO:0004601">
    <property type="term" value="F:peroxidase activity"/>
    <property type="evidence" value="ECO:0007669"/>
    <property type="project" value="UniProtKB-KW"/>
</dbReference>
<dbReference type="PATRIC" id="fig|1255043.3.peg.1142"/>
<dbReference type="PANTHER" id="PTHR43798:SF31">
    <property type="entry name" value="AB HYDROLASE SUPERFAMILY PROTEIN YCLE"/>
    <property type="match status" value="1"/>
</dbReference>
<dbReference type="InterPro" id="IPR000073">
    <property type="entry name" value="AB_hydrolase_1"/>
</dbReference>
<dbReference type="Proteomes" id="UP000010809">
    <property type="component" value="Chromosome"/>
</dbReference>
<feature type="domain" description="AB hydrolase-1" evidence="2">
    <location>
        <begin position="3"/>
        <end position="218"/>
    </location>
</feature>
<dbReference type="KEGG" id="tni:TVNIR_1132"/>
<evidence type="ECO:0000256" key="1">
    <source>
        <dbReference type="ARBA" id="ARBA00022801"/>
    </source>
</evidence>
<keyword evidence="4" id="KW-1185">Reference proteome</keyword>
<accession>L0DT73</accession>
<dbReference type="HOGENOM" id="CLU_020336_50_1_6"/>
<dbReference type="PRINTS" id="PR00111">
    <property type="entry name" value="ABHYDROLASE"/>
</dbReference>